<evidence type="ECO:0000256" key="3">
    <source>
        <dbReference type="ARBA" id="ARBA00012417"/>
    </source>
</evidence>
<dbReference type="InterPro" id="IPR023073">
    <property type="entry name" value="DnaE2"/>
</dbReference>
<proteinExistence type="inferred from homology"/>
<evidence type="ECO:0000256" key="7">
    <source>
        <dbReference type="ARBA" id="ARBA00022695"/>
    </source>
</evidence>
<dbReference type="InterPro" id="IPR004013">
    <property type="entry name" value="PHP_dom"/>
</dbReference>
<dbReference type="RefSeq" id="WP_305748649.1">
    <property type="nucleotide sequence ID" value="NZ_JAUZEE010000002.1"/>
</dbReference>
<dbReference type="CDD" id="cd04485">
    <property type="entry name" value="DnaE_OBF"/>
    <property type="match status" value="1"/>
</dbReference>
<evidence type="ECO:0000256" key="6">
    <source>
        <dbReference type="ARBA" id="ARBA00022679"/>
    </source>
</evidence>
<dbReference type="NCBIfam" id="TIGR00594">
    <property type="entry name" value="polc"/>
    <property type="match status" value="1"/>
</dbReference>
<dbReference type="InterPro" id="IPR003141">
    <property type="entry name" value="Pol/His_phosphatase_N"/>
</dbReference>
<evidence type="ECO:0000256" key="9">
    <source>
        <dbReference type="ARBA" id="ARBA00022763"/>
    </source>
</evidence>
<dbReference type="Pfam" id="PF14579">
    <property type="entry name" value="HHH_6"/>
    <property type="match status" value="1"/>
</dbReference>
<evidence type="ECO:0000256" key="8">
    <source>
        <dbReference type="ARBA" id="ARBA00022705"/>
    </source>
</evidence>
<comment type="catalytic activity">
    <reaction evidence="12 13">
        <text>DNA(n) + a 2'-deoxyribonucleoside 5'-triphosphate = DNA(n+1) + diphosphate</text>
        <dbReference type="Rhea" id="RHEA:22508"/>
        <dbReference type="Rhea" id="RHEA-COMP:17339"/>
        <dbReference type="Rhea" id="RHEA-COMP:17340"/>
        <dbReference type="ChEBI" id="CHEBI:33019"/>
        <dbReference type="ChEBI" id="CHEBI:61560"/>
        <dbReference type="ChEBI" id="CHEBI:173112"/>
        <dbReference type="EC" id="2.7.7.7"/>
    </reaction>
</comment>
<evidence type="ECO:0000256" key="11">
    <source>
        <dbReference type="ARBA" id="ARBA00023204"/>
    </source>
</evidence>
<evidence type="ECO:0000313" key="17">
    <source>
        <dbReference type="Proteomes" id="UP001235760"/>
    </source>
</evidence>
<evidence type="ECO:0000313" key="16">
    <source>
        <dbReference type="EMBL" id="MDP4300100.1"/>
    </source>
</evidence>
<comment type="function">
    <text evidence="13">DNA polymerase involved in damage-induced mutagenesis and translesion synthesis (TLS). It is not the major replicative DNA polymerase.</text>
</comment>
<keyword evidence="9 13" id="KW-0227">DNA damage</keyword>
<dbReference type="Gene3D" id="3.20.20.140">
    <property type="entry name" value="Metal-dependent hydrolases"/>
    <property type="match status" value="1"/>
</dbReference>
<dbReference type="InterPro" id="IPR040982">
    <property type="entry name" value="DNA_pol3_finger"/>
</dbReference>
<dbReference type="PANTHER" id="PTHR32294">
    <property type="entry name" value="DNA POLYMERASE III SUBUNIT ALPHA"/>
    <property type="match status" value="1"/>
</dbReference>
<dbReference type="InterPro" id="IPR004805">
    <property type="entry name" value="DnaE2/DnaE/PolC"/>
</dbReference>
<comment type="similarity">
    <text evidence="2 13">Belongs to the DNA polymerase type-C family. DnaE2 subfamily.</text>
</comment>
<dbReference type="Pfam" id="PF01336">
    <property type="entry name" value="tRNA_anti-codon"/>
    <property type="match status" value="1"/>
</dbReference>
<feature type="region of interest" description="Disordered" evidence="14">
    <location>
        <begin position="867"/>
        <end position="889"/>
    </location>
</feature>
<dbReference type="Proteomes" id="UP001235760">
    <property type="component" value="Unassembled WGS sequence"/>
</dbReference>
<gene>
    <name evidence="13" type="primary">dnaE2</name>
    <name evidence="16" type="ORF">Q8X39_05590</name>
</gene>
<feature type="region of interest" description="Disordered" evidence="14">
    <location>
        <begin position="960"/>
        <end position="989"/>
    </location>
</feature>
<keyword evidence="11 13" id="KW-0234">DNA repair</keyword>
<organism evidence="16 17">
    <name type="scientific">Leptothrix discophora</name>
    <dbReference type="NCBI Taxonomy" id="89"/>
    <lineage>
        <taxon>Bacteria</taxon>
        <taxon>Pseudomonadati</taxon>
        <taxon>Pseudomonadota</taxon>
        <taxon>Betaproteobacteria</taxon>
        <taxon>Burkholderiales</taxon>
        <taxon>Sphaerotilaceae</taxon>
        <taxon>Leptothrix</taxon>
    </lineage>
</organism>
<dbReference type="InterPro" id="IPR011708">
    <property type="entry name" value="DNA_pol3_alpha_NTPase_dom"/>
</dbReference>
<dbReference type="Pfam" id="PF07733">
    <property type="entry name" value="DNA_pol3_alpha"/>
    <property type="match status" value="1"/>
</dbReference>
<dbReference type="Pfam" id="PF02811">
    <property type="entry name" value="PHP"/>
    <property type="match status" value="1"/>
</dbReference>
<dbReference type="SUPFAM" id="SSF89550">
    <property type="entry name" value="PHP domain-like"/>
    <property type="match status" value="1"/>
</dbReference>
<dbReference type="EMBL" id="JAUZEE010000002">
    <property type="protein sequence ID" value="MDP4300100.1"/>
    <property type="molecule type" value="Genomic_DNA"/>
</dbReference>
<keyword evidence="5 13" id="KW-0963">Cytoplasm</keyword>
<evidence type="ECO:0000256" key="2">
    <source>
        <dbReference type="ARBA" id="ARBA00007391"/>
    </source>
</evidence>
<dbReference type="CDD" id="cd07434">
    <property type="entry name" value="PHP_PolIIIA_DnaE2"/>
    <property type="match status" value="1"/>
</dbReference>
<accession>A0ABT9G0U7</accession>
<protein>
    <recommendedName>
        <fullName evidence="4 13">Error-prone DNA polymerase</fullName>
        <ecNumber evidence="3 13">2.7.7.7</ecNumber>
    </recommendedName>
</protein>
<evidence type="ECO:0000256" key="14">
    <source>
        <dbReference type="SAM" id="MobiDB-lite"/>
    </source>
</evidence>
<keyword evidence="6 13" id="KW-0808">Transferase</keyword>
<name>A0ABT9G0U7_LEPDI</name>
<dbReference type="NCBIfam" id="NF004225">
    <property type="entry name" value="PRK05672.1"/>
    <property type="match status" value="1"/>
</dbReference>
<dbReference type="PANTHER" id="PTHR32294:SF4">
    <property type="entry name" value="ERROR-PRONE DNA POLYMERASE"/>
    <property type="match status" value="1"/>
</dbReference>
<dbReference type="InterPro" id="IPR016195">
    <property type="entry name" value="Pol/histidinol_Pase-like"/>
</dbReference>
<evidence type="ECO:0000256" key="4">
    <source>
        <dbReference type="ARBA" id="ARBA00017273"/>
    </source>
</evidence>
<dbReference type="InterPro" id="IPR029460">
    <property type="entry name" value="DNAPol_HHH"/>
</dbReference>
<dbReference type="HAMAP" id="MF_01902">
    <property type="entry name" value="DNApol_error_prone"/>
    <property type="match status" value="1"/>
</dbReference>
<keyword evidence="7 13" id="KW-0548">Nucleotidyltransferase</keyword>
<dbReference type="Pfam" id="PF17657">
    <property type="entry name" value="DNA_pol3_finger"/>
    <property type="match status" value="1"/>
</dbReference>
<keyword evidence="17" id="KW-1185">Reference proteome</keyword>
<evidence type="ECO:0000256" key="1">
    <source>
        <dbReference type="ARBA" id="ARBA00004496"/>
    </source>
</evidence>
<sequence length="1141" mass="125098">MPEAPQPERPRPLVELDRRAPLAVGQAGFSPVPDYAELHCRSNFSFGVGASHPEELVERAARLGYRALVISDECSVAGVVRAHEEARRHEGLQLLIGSVFTLEPCAGHPGARLLLLARNRAGYGRLCELITLARSRCEKGRYRLDADDFRPGPIAVPTGSCDEPAEPSAPDPSNWQDLHAIVLPRRDDGAEALAMQARWAASVFGPQASLAVELLMQADDSLAVEQARQASAASGLPLVACGAVLMHVRSRKPLLDTLTAIRLNRPLEQCGAELARNAEAHLRARLTLAQLYRPEWLARTVEIAQGCRFSLSELAYEYPEEIIPAGHTPASWLRHETLAGARRRYPPSTHPHGVPASVMAQIEHELTLVAEMRYEAFFLTVHDVVRHARSRGILCQGRGSAANSAVCFCLGITEVDPTQTTLLFERFVSRERGEPPDIDVDFEHERREEVIQYLYAKYGHHRTALAAALSTYRVRGAVREVGKALGLDGLLIDAVAKSHQWFDGRESLDARLAEQGLDAEAPVTRLWLELAHTLMGFPRHLSQHSGGFVIARGSLARLVPIEPAAMAGRRVIQWDKDDLESLGLLKVDVLALGMLTVLRKALALADDRHGRGLPGGPPRWTLQDIPRADDPTYKMIQRADTVGMFQIESRAQQSMLPRLKPEKFYDLVIEVAIVRPGPIQGGMVHPYLRRKQGREAATSPYPALDAALARTLGVPIFQEQVMQVCMIAAGFSPGEADSLRRAMAAWRRKGGVHHFHDRIVDGMVERGYERTFAEGIFQQIQGFGEYGFPESHAYGFAIITWFSAWLKCHEPAAFLAALLNSQPMGFYGPAQLVADARRHAVEVRPVDVTRSDWDCTLEAPRAAAPARAAAHDGSGLGGPVPQEGSGRGGPAVRLGLRMVASLPRASAERLLRARAEAPFADVPDLALRAALEPHELQTLAEADALAALAGHRRQQVWAAAAPLAGPRERRHASALPDGPRPPPSGLLRGAPVHEAQLSLIEAPEGEAVTLDYAATGLSLRRHPLALLRERLQRQSVRSAAELARVPDGRTVRACGLVVTRQQPATAKGTIFVTLEDETGPVNVIVWRDVRERHRQALLGARLLAVRGTWQRRDGVSHLIAQDLHDMSAWLGRLQTHSRDFH</sequence>
<dbReference type="InterPro" id="IPR004365">
    <property type="entry name" value="NA-bd_OB_tRNA"/>
</dbReference>
<evidence type="ECO:0000259" key="15">
    <source>
        <dbReference type="SMART" id="SM00481"/>
    </source>
</evidence>
<comment type="caution">
    <text evidence="16">The sequence shown here is derived from an EMBL/GenBank/DDBJ whole genome shotgun (WGS) entry which is preliminary data.</text>
</comment>
<feature type="domain" description="Polymerase/histidinol phosphatase N-terminal" evidence="15">
    <location>
        <begin position="36"/>
        <end position="104"/>
    </location>
</feature>
<reference evidence="16 17" key="1">
    <citation type="submission" date="2023-08" db="EMBL/GenBank/DDBJ databases">
        <authorList>
            <person name="Roldan D.M."/>
            <person name="Menes R.J."/>
        </authorList>
    </citation>
    <scope>NUCLEOTIDE SEQUENCE [LARGE SCALE GENOMIC DNA]</scope>
    <source>
        <strain evidence="16 17">CCM 2812</strain>
    </source>
</reference>
<evidence type="ECO:0000256" key="10">
    <source>
        <dbReference type="ARBA" id="ARBA00022932"/>
    </source>
</evidence>
<dbReference type="EC" id="2.7.7.7" evidence="3 13"/>
<evidence type="ECO:0000256" key="12">
    <source>
        <dbReference type="ARBA" id="ARBA00049244"/>
    </source>
</evidence>
<comment type="subcellular location">
    <subcellularLocation>
        <location evidence="1 13">Cytoplasm</location>
    </subcellularLocation>
</comment>
<keyword evidence="8 13" id="KW-0235">DNA replication</keyword>
<dbReference type="SMART" id="SM00481">
    <property type="entry name" value="POLIIIAc"/>
    <property type="match status" value="1"/>
</dbReference>
<evidence type="ECO:0000256" key="5">
    <source>
        <dbReference type="ARBA" id="ARBA00022490"/>
    </source>
</evidence>
<evidence type="ECO:0000256" key="13">
    <source>
        <dbReference type="HAMAP-Rule" id="MF_01902"/>
    </source>
</evidence>
<keyword evidence="10 13" id="KW-0239">DNA-directed DNA polymerase</keyword>